<keyword evidence="3" id="KW-0001">2Fe-2S</keyword>
<dbReference type="SUPFAM" id="SSF50022">
    <property type="entry name" value="ISP domain"/>
    <property type="match status" value="1"/>
</dbReference>
<dbReference type="InterPro" id="IPR014349">
    <property type="entry name" value="Rieske_Fe-S_prot"/>
</dbReference>
<evidence type="ECO:0000256" key="1">
    <source>
        <dbReference type="ARBA" id="ARBA00002494"/>
    </source>
</evidence>
<comment type="cofactor">
    <cofactor evidence="9">
        <name>[2Fe-2S] cluster</name>
        <dbReference type="ChEBI" id="CHEBI:190135"/>
    </cofactor>
</comment>
<evidence type="ECO:0000259" key="12">
    <source>
        <dbReference type="PROSITE" id="PS51296"/>
    </source>
</evidence>
<dbReference type="PANTHER" id="PTHR10134">
    <property type="entry name" value="CYTOCHROME B-C1 COMPLEX SUBUNIT RIESKE, MITOCHONDRIAL"/>
    <property type="match status" value="1"/>
</dbReference>
<sequence>MSDDRTAKLDRVIADVRDRRSVLRGAAVVGLAGVSVPLLAACGDDGDAGGTPSSTQTSSAPSDAPSSAPSSAPSGAGGPVLGPVSDVPVGGGAVFKDAKVVVTQPTAGQYKGFTAVCTHMGCIVAKVENGEIDCNCHGSKFSATDGSVKSGPATEPLAAVTVSVQGGNIVGSA</sequence>
<feature type="domain" description="Rieske" evidence="12">
    <location>
        <begin position="79"/>
        <end position="171"/>
    </location>
</feature>
<dbReference type="InterPro" id="IPR017941">
    <property type="entry name" value="Rieske_2Fe-2S"/>
</dbReference>
<protein>
    <recommendedName>
        <fullName evidence="2">Cytochrome bc1 complex Rieske iron-sulfur subunit</fullName>
    </recommendedName>
    <alternativeName>
        <fullName evidence="8">Cytochrome bc1 reductase complex subunit QcrA</fullName>
    </alternativeName>
</protein>
<keyword evidence="6" id="KW-0411">Iron-sulfur</keyword>
<dbReference type="InterPro" id="IPR036922">
    <property type="entry name" value="Rieske_2Fe-2S_sf"/>
</dbReference>
<dbReference type="InterPro" id="IPR005805">
    <property type="entry name" value="Rieske_Fe-S_prot_C"/>
</dbReference>
<dbReference type="RefSeq" id="WP_344171368.1">
    <property type="nucleotide sequence ID" value="NZ_BAAANC010000001.1"/>
</dbReference>
<comment type="function">
    <text evidence="1">Iron-sulfur subunit of the cytochrome bc1 complex, an essential component of the respiratory electron transport chain required for ATP synthesis. The bc1 complex catalyzes the oxidation of menaquinol and the reduction of cytochrome c in the respiratory chain. The bc1 complex operates through a Q-cycle mechanism that couples electron transfer to generation of the proton gradient that drives ATP synthesis.</text>
</comment>
<evidence type="ECO:0000256" key="9">
    <source>
        <dbReference type="ARBA" id="ARBA00034078"/>
    </source>
</evidence>
<accession>A0ABP4L6G2</accession>
<dbReference type="CDD" id="cd03467">
    <property type="entry name" value="Rieske"/>
    <property type="match status" value="1"/>
</dbReference>
<keyword evidence="11" id="KW-0472">Membrane</keyword>
<evidence type="ECO:0000256" key="6">
    <source>
        <dbReference type="ARBA" id="ARBA00023014"/>
    </source>
</evidence>
<dbReference type="Proteomes" id="UP001500363">
    <property type="component" value="Unassembled WGS sequence"/>
</dbReference>
<dbReference type="Pfam" id="PF00355">
    <property type="entry name" value="Rieske"/>
    <property type="match status" value="1"/>
</dbReference>
<evidence type="ECO:0000256" key="8">
    <source>
        <dbReference type="ARBA" id="ARBA00029586"/>
    </source>
</evidence>
<evidence type="ECO:0000256" key="5">
    <source>
        <dbReference type="ARBA" id="ARBA00023004"/>
    </source>
</evidence>
<evidence type="ECO:0000256" key="10">
    <source>
        <dbReference type="SAM" id="MobiDB-lite"/>
    </source>
</evidence>
<keyword evidence="11" id="KW-1133">Transmembrane helix</keyword>
<comment type="caution">
    <text evidence="13">The sequence shown here is derived from an EMBL/GenBank/DDBJ whole genome shotgun (WGS) entry which is preliminary data.</text>
</comment>
<keyword evidence="5" id="KW-0408">Iron</keyword>
<dbReference type="EMBL" id="BAAANC010000001">
    <property type="protein sequence ID" value="GAA1517070.1"/>
    <property type="molecule type" value="Genomic_DNA"/>
</dbReference>
<feature type="transmembrane region" description="Helical" evidence="11">
    <location>
        <begin position="21"/>
        <end position="40"/>
    </location>
</feature>
<keyword evidence="7" id="KW-1015">Disulfide bond</keyword>
<keyword evidence="4" id="KW-0479">Metal-binding</keyword>
<proteinExistence type="predicted"/>
<evidence type="ECO:0000256" key="4">
    <source>
        <dbReference type="ARBA" id="ARBA00022723"/>
    </source>
</evidence>
<reference evidence="14" key="1">
    <citation type="journal article" date="2019" name="Int. J. Syst. Evol. Microbiol.">
        <title>The Global Catalogue of Microorganisms (GCM) 10K type strain sequencing project: providing services to taxonomists for standard genome sequencing and annotation.</title>
        <authorList>
            <consortium name="The Broad Institute Genomics Platform"/>
            <consortium name="The Broad Institute Genome Sequencing Center for Infectious Disease"/>
            <person name="Wu L."/>
            <person name="Ma J."/>
        </authorList>
    </citation>
    <scope>NUCLEOTIDE SEQUENCE [LARGE SCALE GENOMIC DNA]</scope>
    <source>
        <strain evidence="14">JCM 14303</strain>
    </source>
</reference>
<evidence type="ECO:0000313" key="13">
    <source>
        <dbReference type="EMBL" id="GAA1517070.1"/>
    </source>
</evidence>
<feature type="compositionally biased region" description="Low complexity" evidence="10">
    <location>
        <begin position="50"/>
        <end position="74"/>
    </location>
</feature>
<dbReference type="PRINTS" id="PR00162">
    <property type="entry name" value="RIESKE"/>
</dbReference>
<evidence type="ECO:0000256" key="7">
    <source>
        <dbReference type="ARBA" id="ARBA00023157"/>
    </source>
</evidence>
<organism evidence="13 14">
    <name type="scientific">Kribbella lupini</name>
    <dbReference type="NCBI Taxonomy" id="291602"/>
    <lineage>
        <taxon>Bacteria</taxon>
        <taxon>Bacillati</taxon>
        <taxon>Actinomycetota</taxon>
        <taxon>Actinomycetes</taxon>
        <taxon>Propionibacteriales</taxon>
        <taxon>Kribbellaceae</taxon>
        <taxon>Kribbella</taxon>
    </lineage>
</organism>
<evidence type="ECO:0000313" key="14">
    <source>
        <dbReference type="Proteomes" id="UP001500363"/>
    </source>
</evidence>
<evidence type="ECO:0000256" key="11">
    <source>
        <dbReference type="SAM" id="Phobius"/>
    </source>
</evidence>
<feature type="region of interest" description="Disordered" evidence="10">
    <location>
        <begin position="45"/>
        <end position="84"/>
    </location>
</feature>
<dbReference type="Gene3D" id="2.102.10.10">
    <property type="entry name" value="Rieske [2Fe-2S] iron-sulphur domain"/>
    <property type="match status" value="1"/>
</dbReference>
<keyword evidence="14" id="KW-1185">Reference proteome</keyword>
<keyword evidence="11" id="KW-0812">Transmembrane</keyword>
<dbReference type="PROSITE" id="PS51296">
    <property type="entry name" value="RIESKE"/>
    <property type="match status" value="1"/>
</dbReference>
<evidence type="ECO:0000256" key="3">
    <source>
        <dbReference type="ARBA" id="ARBA00022714"/>
    </source>
</evidence>
<gene>
    <name evidence="13" type="ORF">GCM10009741_15280</name>
</gene>
<evidence type="ECO:0000256" key="2">
    <source>
        <dbReference type="ARBA" id="ARBA00015816"/>
    </source>
</evidence>
<name>A0ABP4L6G2_9ACTN</name>